<reference evidence="1 2" key="1">
    <citation type="submission" date="2021-03" db="EMBL/GenBank/DDBJ databases">
        <title>Genomic and phenotypic characterization of Chloracidobacterium isolates provides evidence for multiple species.</title>
        <authorList>
            <person name="Saini M.K."/>
            <person name="Costas A.M.G."/>
            <person name="Tank M."/>
            <person name="Bryant D.A."/>
        </authorList>
    </citation>
    <scope>NUCLEOTIDE SEQUENCE [LARGE SCALE GENOMIC DNA]</scope>
    <source>
        <strain evidence="1 2">N</strain>
    </source>
</reference>
<organism evidence="1 2">
    <name type="scientific">Chloracidobacterium sp. N</name>
    <dbReference type="NCBI Taxonomy" id="2821540"/>
    <lineage>
        <taxon>Bacteria</taxon>
        <taxon>Pseudomonadati</taxon>
        <taxon>Acidobacteriota</taxon>
        <taxon>Terriglobia</taxon>
        <taxon>Terriglobales</taxon>
        <taxon>Acidobacteriaceae</taxon>
        <taxon>Chloracidobacterium</taxon>
        <taxon>Chloracidobacterium aggregatum</taxon>
    </lineage>
</organism>
<gene>
    <name evidence="1" type="ORF">J8C05_09835</name>
</gene>
<name>A0ABX8B1P4_9BACT</name>
<evidence type="ECO:0000313" key="2">
    <source>
        <dbReference type="Proteomes" id="UP000677668"/>
    </source>
</evidence>
<accession>A0ABX8B1P4</accession>
<dbReference type="Proteomes" id="UP000677668">
    <property type="component" value="Chromosome 1"/>
</dbReference>
<dbReference type="RefSeq" id="WP_211422021.1">
    <property type="nucleotide sequence ID" value="NZ_CP072642.1"/>
</dbReference>
<evidence type="ECO:0000313" key="1">
    <source>
        <dbReference type="EMBL" id="QUV93660.1"/>
    </source>
</evidence>
<protein>
    <recommendedName>
        <fullName evidence="3">Adhesin domain-containing protein</fullName>
    </recommendedName>
</protein>
<proteinExistence type="predicted"/>
<sequence length="315" mass="34035">MRPGGKVCRLWLVGAGLVWLLWPETGALAQQVPPSPTVPPATATLKAEGKTDDGRLFQEYVREQKMRFEYGRALKITLPPQGSLTITGSKRAELVVQATIRVEGASSAELAALAERIGFQIDTRDVRLHLMSLGPAVKNLSRKERRAVSEGLASPLLRLPYRMDYKVVVPEYTDLEIAVFDGDLSLADIYGGIVFTVQRGRVVLSGVAGTVVGRLATGTVRVELNGRSWRGSGLDLQVGVGDIVLSVPRGFAADVALAASTPLDIRYPINRDAEIPPDSPFGLRTRGRFGVGGAELQLMTARGTLRVEPYPPENP</sequence>
<evidence type="ECO:0008006" key="3">
    <source>
        <dbReference type="Google" id="ProtNLM"/>
    </source>
</evidence>
<keyword evidence="2" id="KW-1185">Reference proteome</keyword>
<dbReference type="EMBL" id="CP072642">
    <property type="protein sequence ID" value="QUV93660.1"/>
    <property type="molecule type" value="Genomic_DNA"/>
</dbReference>